<evidence type="ECO:0000313" key="4">
    <source>
        <dbReference type="Proteomes" id="UP000199249"/>
    </source>
</evidence>
<reference evidence="4" key="1">
    <citation type="submission" date="2016-10" db="EMBL/GenBank/DDBJ databases">
        <authorList>
            <person name="Varghese N."/>
            <person name="Submissions S."/>
        </authorList>
    </citation>
    <scope>NUCLEOTIDE SEQUENCE [LARGE SCALE GENOMIC DNA]</scope>
    <source>
        <strain evidence="4">CGMCC 1.8975</strain>
    </source>
</reference>
<proteinExistence type="predicted"/>
<evidence type="ECO:0000259" key="2">
    <source>
        <dbReference type="Pfam" id="PF12158"/>
    </source>
</evidence>
<feature type="transmembrane region" description="Helical" evidence="1">
    <location>
        <begin position="75"/>
        <end position="105"/>
    </location>
</feature>
<feature type="domain" description="DUF3592" evidence="2">
    <location>
        <begin position="10"/>
        <end position="77"/>
    </location>
</feature>
<keyword evidence="4" id="KW-1185">Reference proteome</keyword>
<dbReference type="STRING" id="651662.SAMN04488069_104111"/>
<name>A0A1H3FMC6_9BACT</name>
<dbReference type="Pfam" id="PF12158">
    <property type="entry name" value="DUF3592"/>
    <property type="match status" value="1"/>
</dbReference>
<keyword evidence="1" id="KW-0812">Transmembrane</keyword>
<dbReference type="Proteomes" id="UP000199249">
    <property type="component" value="Unassembled WGS sequence"/>
</dbReference>
<sequence>MALLKHGEVTTATVVEVKRITDSDGYSYRPVYRYVTRANEVLTHEPNYSSNPSNWEVGEVIQAVYDPNDPAEVTILTYFGTFGVSAILLAAGVAAIIMGGGYYLASNFLSSFSQK</sequence>
<dbReference type="EMBL" id="FNOV01000004">
    <property type="protein sequence ID" value="SDX91294.1"/>
    <property type="molecule type" value="Genomic_DNA"/>
</dbReference>
<organism evidence="3 4">
    <name type="scientific">Hymenobacter psychrophilus</name>
    <dbReference type="NCBI Taxonomy" id="651662"/>
    <lineage>
        <taxon>Bacteria</taxon>
        <taxon>Pseudomonadati</taxon>
        <taxon>Bacteroidota</taxon>
        <taxon>Cytophagia</taxon>
        <taxon>Cytophagales</taxon>
        <taxon>Hymenobacteraceae</taxon>
        <taxon>Hymenobacter</taxon>
    </lineage>
</organism>
<evidence type="ECO:0000256" key="1">
    <source>
        <dbReference type="SAM" id="Phobius"/>
    </source>
</evidence>
<keyword evidence="1" id="KW-0472">Membrane</keyword>
<evidence type="ECO:0000313" key="3">
    <source>
        <dbReference type="EMBL" id="SDX91294.1"/>
    </source>
</evidence>
<accession>A0A1H3FMC6</accession>
<dbReference type="AlphaFoldDB" id="A0A1H3FMC6"/>
<keyword evidence="1" id="KW-1133">Transmembrane helix</keyword>
<dbReference type="InterPro" id="IPR021994">
    <property type="entry name" value="DUF3592"/>
</dbReference>
<protein>
    <recommendedName>
        <fullName evidence="2">DUF3592 domain-containing protein</fullName>
    </recommendedName>
</protein>
<gene>
    <name evidence="3" type="ORF">SAMN04488069_104111</name>
</gene>